<dbReference type="Gene3D" id="3.10.28.20">
    <property type="entry name" value="Acetamidase/Formamidase-like domains"/>
    <property type="match status" value="1"/>
</dbReference>
<evidence type="ECO:0000313" key="2">
    <source>
        <dbReference type="EMBL" id="AFP41656.1"/>
    </source>
</evidence>
<dbReference type="PATRIC" id="fig|246196.56.peg.5334"/>
<dbReference type="KEGG" id="msg:MSMEI_5212"/>
<proteinExistence type="predicted"/>
<dbReference type="SUPFAM" id="SSF141130">
    <property type="entry name" value="Acetamidase/Formamidase-like"/>
    <property type="match status" value="1"/>
</dbReference>
<dbReference type="Gene3D" id="2.60.120.580">
    <property type="entry name" value="Acetamidase/Formamidase-like domains"/>
    <property type="match status" value="1"/>
</dbReference>
<feature type="region of interest" description="Disordered" evidence="1">
    <location>
        <begin position="1"/>
        <end position="23"/>
    </location>
</feature>
<feature type="compositionally biased region" description="Polar residues" evidence="1">
    <location>
        <begin position="1"/>
        <end position="21"/>
    </location>
</feature>
<dbReference type="AlphaFoldDB" id="I7GDZ0"/>
<dbReference type="InterPro" id="IPR004304">
    <property type="entry name" value="FmdA_AmdA"/>
</dbReference>
<name>I7GDZ0_MYCS2</name>
<reference evidence="2 3" key="2">
    <citation type="journal article" date="2009" name="Genome Res.">
        <title>Ortho-proteogenomics: multiple proteomes investigation through orthology and a new MS-based protocol.</title>
        <authorList>
            <person name="Gallien S."/>
            <person name="Perrodou E."/>
            <person name="Carapito C."/>
            <person name="Deshayes C."/>
            <person name="Reyrat J.M."/>
            <person name="Van Dorsselaer A."/>
            <person name="Poch O."/>
            <person name="Schaeffer C."/>
            <person name="Lecompte O."/>
        </authorList>
    </citation>
    <scope>NUCLEOTIDE SEQUENCE [LARGE SCALE GENOMIC DNA]</scope>
    <source>
        <strain evidence="3">ATCC 700084 / mc(2)155</strain>
    </source>
</reference>
<accession>I7GDZ0</accession>
<dbReference type="Proteomes" id="UP000006158">
    <property type="component" value="Chromosome"/>
</dbReference>
<dbReference type="PANTHER" id="PTHR31891">
    <property type="entry name" value="FORMAMIDASE C869.04-RELATED"/>
    <property type="match status" value="1"/>
</dbReference>
<dbReference type="PANTHER" id="PTHR31891:SF1">
    <property type="entry name" value="FORMAMIDASE C869.04-RELATED"/>
    <property type="match status" value="1"/>
</dbReference>
<organism evidence="2 3">
    <name type="scientific">Mycolicibacterium smegmatis (strain ATCC 700084 / mc(2)155)</name>
    <name type="common">Mycobacterium smegmatis</name>
    <dbReference type="NCBI Taxonomy" id="246196"/>
    <lineage>
        <taxon>Bacteria</taxon>
        <taxon>Bacillati</taxon>
        <taxon>Actinomycetota</taxon>
        <taxon>Actinomycetes</taxon>
        <taxon>Mycobacteriales</taxon>
        <taxon>Mycobacteriaceae</taxon>
        <taxon>Mycolicibacterium</taxon>
    </lineage>
</organism>
<reference evidence="2 3" key="1">
    <citation type="journal article" date="2007" name="Genome Biol.">
        <title>Interrupted coding sequences in Mycobacterium smegmatis: authentic mutations or sequencing errors?</title>
        <authorList>
            <person name="Deshayes C."/>
            <person name="Perrodou E."/>
            <person name="Gallien S."/>
            <person name="Euphrasie D."/>
            <person name="Schaeffer C."/>
            <person name="Van-Dorsselaer A."/>
            <person name="Poch O."/>
            <person name="Lecompte O."/>
            <person name="Reyrat J.M."/>
        </authorList>
    </citation>
    <scope>NUCLEOTIDE SEQUENCE [LARGE SCALE GENOMIC DNA]</scope>
    <source>
        <strain evidence="3">ATCC 700084 / mc(2)155</strain>
    </source>
</reference>
<dbReference type="PROSITE" id="PS51318">
    <property type="entry name" value="TAT"/>
    <property type="match status" value="1"/>
</dbReference>
<evidence type="ECO:0000256" key="1">
    <source>
        <dbReference type="SAM" id="MobiDB-lite"/>
    </source>
</evidence>
<evidence type="ECO:0000313" key="3">
    <source>
        <dbReference type="Proteomes" id="UP000006158"/>
    </source>
</evidence>
<dbReference type="Pfam" id="PF03069">
    <property type="entry name" value="FmdA_AmdA"/>
    <property type="match status" value="1"/>
</dbReference>
<sequence length="487" mass="51206">MRQFWLMSTGSNATATSSQHGVGSFGPVDNGEDNRMDASFAEAAAETIIKGIGRRDFVRAVAAMGAGVGLTATAASCATASETPKATGAATGNFEVLQPDQGDISGDHYLQSNPDQVLWGYVPNVHATPVMRMRSEETITIDTVSHEGILEDQGRNPVEYFGGKGVDESDVLQDAIAVAADYNRTPRNFDKDGPHVVTGPVFVEGAEPGDVLKIETLQAIPRVPYGVVSSRHGKGALALKADGTAPDGISLDEVMPPIASDGRPTGNPTQYGNVSTFTAVEDGHGIMSYGDARVRFPLSPFMGIMGVAFSQDRDLTAATANSIPPTIGGGNIDIRLLGEQSTLYLPVFAEGALFYVGDPHMAMGDGEVALTAMEGSLRGTYRLTVCKPGSGDAPSVAYRYPFAETDDVWVPIGLSDPDGAVDGNGTDLDVAMRRAVVNALDFLQNDQGMDRATAYAYLSAASDFAVSQVVDRTVGVHGKIYKSHFAA</sequence>
<dbReference type="InterPro" id="IPR006311">
    <property type="entry name" value="TAT_signal"/>
</dbReference>
<dbReference type="EMBL" id="CP001663">
    <property type="protein sequence ID" value="AFP41656.1"/>
    <property type="molecule type" value="Genomic_DNA"/>
</dbReference>
<protein>
    <submittedName>
        <fullName evidence="2">Acetamidase/Formamidase</fullName>
    </submittedName>
</protein>
<gene>
    <name evidence="2" type="ordered locus">MSMEI_5212</name>
</gene>
<dbReference type="GO" id="GO:0016811">
    <property type="term" value="F:hydrolase activity, acting on carbon-nitrogen (but not peptide) bonds, in linear amides"/>
    <property type="evidence" value="ECO:0007669"/>
    <property type="project" value="InterPro"/>
</dbReference>